<dbReference type="KEGG" id="spoa:EQM13_11110"/>
<evidence type="ECO:0000313" key="1">
    <source>
        <dbReference type="EMBL" id="QAT62095.1"/>
    </source>
</evidence>
<proteinExistence type="predicted"/>
<keyword evidence="2" id="KW-1185">Reference proteome</keyword>
<protein>
    <recommendedName>
        <fullName evidence="3">Sporulation lipoprotein YhcN/YlaJ</fullName>
    </recommendedName>
</protein>
<evidence type="ECO:0000313" key="2">
    <source>
        <dbReference type="Proteomes" id="UP000287969"/>
    </source>
</evidence>
<gene>
    <name evidence="1" type="ORF">EQM13_11110</name>
</gene>
<dbReference type="RefSeq" id="WP_128752694.1">
    <property type="nucleotide sequence ID" value="NZ_CP035282.1"/>
</dbReference>
<evidence type="ECO:0008006" key="3">
    <source>
        <dbReference type="Google" id="ProtNLM"/>
    </source>
</evidence>
<name>A0A410QDN6_9FIRM</name>
<dbReference type="OrthoDB" id="1707676at2"/>
<dbReference type="Proteomes" id="UP000287969">
    <property type="component" value="Chromosome"/>
</dbReference>
<dbReference type="InterPro" id="IPR019076">
    <property type="entry name" value="Spore_lipoprot_YhcN/YlaJ-like"/>
</dbReference>
<dbReference type="AlphaFoldDB" id="A0A410QDN6"/>
<reference evidence="2" key="1">
    <citation type="submission" date="2019-01" db="EMBL/GenBank/DDBJ databases">
        <title>Draft genomes of a novel of Sporanaerobacter strains.</title>
        <authorList>
            <person name="Ma S."/>
        </authorList>
    </citation>
    <scope>NUCLEOTIDE SEQUENCE [LARGE SCALE GENOMIC DNA]</scope>
    <source>
        <strain evidence="2">NJN-17</strain>
    </source>
</reference>
<organism evidence="1 2">
    <name type="scientific">Acidilutibacter cellobiosedens</name>
    <dbReference type="NCBI Taxonomy" id="2507161"/>
    <lineage>
        <taxon>Bacteria</taxon>
        <taxon>Bacillati</taxon>
        <taxon>Bacillota</taxon>
        <taxon>Tissierellia</taxon>
        <taxon>Tissierellales</taxon>
        <taxon>Acidilutibacteraceae</taxon>
        <taxon>Acidilutibacter</taxon>
    </lineage>
</organism>
<dbReference type="EMBL" id="CP035282">
    <property type="protein sequence ID" value="QAT62095.1"/>
    <property type="molecule type" value="Genomic_DNA"/>
</dbReference>
<sequence length="154" mass="17454">MKKIQNRFILMFLVLIMALPLYGCKEKEAEDLKEDKSISSLSVVNNSQLIERIENLADCVVDLFGIDDAVVLIYKDKAVVAVVPAEDFIFSDEQEKLVKDTSLSSDTKLKEAFVTSDRKKFDKIEGIVDNICNGENIEKFSSDIEKIINEIEKE</sequence>
<dbReference type="Pfam" id="PF09580">
    <property type="entry name" value="Spore_YhcN_YlaJ"/>
    <property type="match status" value="1"/>
</dbReference>
<accession>A0A410QDN6</accession>